<sequence length="113" mass="12562">MAGVHPPISVPHWATSNMRPAIGQGRQARHRIQLGRYTTTPTSKFLALRNLLEQNYTNILWRPLPSQASSVLMLIYGYLGECGCGSQPNLEHLCFAATEDKRPSLNAVGALWF</sequence>
<proteinExistence type="predicted"/>
<gene>
    <name evidence="1" type="ORF">JOB18_041904</name>
</gene>
<keyword evidence="2" id="KW-1185">Reference proteome</keyword>
<organism evidence="1 2">
    <name type="scientific">Solea senegalensis</name>
    <name type="common">Senegalese sole</name>
    <dbReference type="NCBI Taxonomy" id="28829"/>
    <lineage>
        <taxon>Eukaryota</taxon>
        <taxon>Metazoa</taxon>
        <taxon>Chordata</taxon>
        <taxon>Craniata</taxon>
        <taxon>Vertebrata</taxon>
        <taxon>Euteleostomi</taxon>
        <taxon>Actinopterygii</taxon>
        <taxon>Neopterygii</taxon>
        <taxon>Teleostei</taxon>
        <taxon>Neoteleostei</taxon>
        <taxon>Acanthomorphata</taxon>
        <taxon>Carangaria</taxon>
        <taxon>Pleuronectiformes</taxon>
        <taxon>Pleuronectoidei</taxon>
        <taxon>Soleidae</taxon>
        <taxon>Solea</taxon>
    </lineage>
</organism>
<comment type="caution">
    <text evidence="1">The sequence shown here is derived from an EMBL/GenBank/DDBJ whole genome shotgun (WGS) entry which is preliminary data.</text>
</comment>
<evidence type="ECO:0000313" key="2">
    <source>
        <dbReference type="Proteomes" id="UP000693946"/>
    </source>
</evidence>
<reference evidence="1 2" key="1">
    <citation type="journal article" date="2021" name="Sci. Rep.">
        <title>Chromosome anchoring in Senegalese sole (Solea senegalensis) reveals sex-associated markers and genome rearrangements in flatfish.</title>
        <authorList>
            <person name="Guerrero-Cozar I."/>
            <person name="Gomez-Garrido J."/>
            <person name="Berbel C."/>
            <person name="Martinez-Blanch J.F."/>
            <person name="Alioto T."/>
            <person name="Claros M.G."/>
            <person name="Gagnaire P.A."/>
            <person name="Manchado M."/>
        </authorList>
    </citation>
    <scope>NUCLEOTIDE SEQUENCE [LARGE SCALE GENOMIC DNA]</scope>
    <source>
        <strain evidence="1">Sse05_10M</strain>
    </source>
</reference>
<dbReference type="EMBL" id="JAGKHQ010000004">
    <property type="protein sequence ID" value="KAG7518712.1"/>
    <property type="molecule type" value="Genomic_DNA"/>
</dbReference>
<dbReference type="AlphaFoldDB" id="A0AAV6SQR5"/>
<dbReference type="Proteomes" id="UP000693946">
    <property type="component" value="Linkage Group LG12"/>
</dbReference>
<protein>
    <submittedName>
        <fullName evidence="1">Uncharacterized protein</fullName>
    </submittedName>
</protein>
<name>A0AAV6SQR5_SOLSE</name>
<evidence type="ECO:0000313" key="1">
    <source>
        <dbReference type="EMBL" id="KAG7518712.1"/>
    </source>
</evidence>
<accession>A0AAV6SQR5</accession>